<proteinExistence type="predicted"/>
<accession>A0A2P2Q2E5</accession>
<protein>
    <submittedName>
        <fullName evidence="1">Uncharacterized protein</fullName>
    </submittedName>
</protein>
<organism evidence="1">
    <name type="scientific">Rhizophora mucronata</name>
    <name type="common">Asiatic mangrove</name>
    <dbReference type="NCBI Taxonomy" id="61149"/>
    <lineage>
        <taxon>Eukaryota</taxon>
        <taxon>Viridiplantae</taxon>
        <taxon>Streptophyta</taxon>
        <taxon>Embryophyta</taxon>
        <taxon>Tracheophyta</taxon>
        <taxon>Spermatophyta</taxon>
        <taxon>Magnoliopsida</taxon>
        <taxon>eudicotyledons</taxon>
        <taxon>Gunneridae</taxon>
        <taxon>Pentapetalae</taxon>
        <taxon>rosids</taxon>
        <taxon>fabids</taxon>
        <taxon>Malpighiales</taxon>
        <taxon>Rhizophoraceae</taxon>
        <taxon>Rhizophora</taxon>
    </lineage>
</organism>
<dbReference type="EMBL" id="GGEC01080615">
    <property type="protein sequence ID" value="MBX61099.1"/>
    <property type="molecule type" value="Transcribed_RNA"/>
</dbReference>
<evidence type="ECO:0000313" key="1">
    <source>
        <dbReference type="EMBL" id="MBX61099.1"/>
    </source>
</evidence>
<reference evidence="1" key="1">
    <citation type="submission" date="2018-02" db="EMBL/GenBank/DDBJ databases">
        <title>Rhizophora mucronata_Transcriptome.</title>
        <authorList>
            <person name="Meera S.P."/>
            <person name="Sreeshan A."/>
            <person name="Augustine A."/>
        </authorList>
    </citation>
    <scope>NUCLEOTIDE SEQUENCE</scope>
    <source>
        <tissue evidence="1">Leaf</tissue>
    </source>
</reference>
<name>A0A2P2Q2E5_RHIMU</name>
<sequence>MLWPVHRIKHEKVEAILHQ</sequence>
<dbReference type="AlphaFoldDB" id="A0A2P2Q2E5"/>